<evidence type="ECO:0000256" key="2">
    <source>
        <dbReference type="ARBA" id="ARBA00022801"/>
    </source>
</evidence>
<accession>A0A087AGT3</accession>
<dbReference type="PRINTS" id="PR00739">
    <property type="entry name" value="GLHYDRLASE26"/>
</dbReference>
<dbReference type="AlphaFoldDB" id="A0A087AGT3"/>
<gene>
    <name evidence="9" type="ORF">BCHO_0063</name>
</gene>
<dbReference type="SUPFAM" id="SSF51445">
    <property type="entry name" value="(Trans)glycosidases"/>
    <property type="match status" value="1"/>
</dbReference>
<comment type="similarity">
    <text evidence="1 4">Belongs to the glycosyl hydrolase 26 family.</text>
</comment>
<keyword evidence="6" id="KW-0472">Membrane</keyword>
<dbReference type="EMBL" id="JGYU01000002">
    <property type="protein sequence ID" value="KFI57983.1"/>
    <property type="molecule type" value="Genomic_DNA"/>
</dbReference>
<feature type="compositionally biased region" description="Acidic residues" evidence="5">
    <location>
        <begin position="932"/>
        <end position="942"/>
    </location>
</feature>
<keyword evidence="10" id="KW-1185">Reference proteome</keyword>
<feature type="active site" description="Nucleophile" evidence="4">
    <location>
        <position position="321"/>
    </location>
</feature>
<evidence type="ECO:0000256" key="6">
    <source>
        <dbReference type="SAM" id="Phobius"/>
    </source>
</evidence>
<dbReference type="PROSITE" id="PS51764">
    <property type="entry name" value="GH26"/>
    <property type="match status" value="1"/>
</dbReference>
<dbReference type="Pfam" id="PF02156">
    <property type="entry name" value="Glyco_hydro_26"/>
    <property type="match status" value="1"/>
</dbReference>
<dbReference type="InterPro" id="IPR017853">
    <property type="entry name" value="GH"/>
</dbReference>
<dbReference type="SUPFAM" id="SSF49785">
    <property type="entry name" value="Galactose-binding domain-like"/>
    <property type="match status" value="2"/>
</dbReference>
<sequence length="1041" mass="111171">MSTALTKKLIAWCAAAATAVGTLACAGPALATETAGATAAGGAAVNIADPAATTETRALFAKLRDTKAGDVRFGQQHATDEHISETATDGDVHEMTGKYPAVFGWDAGLVLEGREKPGKGSDQAANAQALAAEITKADALGAIVTLSAHWSNPKTGGNYDDTTRVVADLLPGGAYSGRFNTVLDGIAAVAEQSTRADGTAIPIIFRPLHENTGNWFWWGATHATADEYKELFRYIVNYLRDVKGVHNLLYAYSPGGTLDGDANAYLKTYPGDGYVDVLGYDTYDRDNTKDDASAWLAPVIKDMAMLNDEAAARGKIVAFTEFGRSDERGFKKDTATKDKRFFSELRDALTKDAPNTAYMMTWANFGGSGSNFQAYTPWKGQDAEPEFVEFANSSDKLMASPANVDYTNAPAAASRAGSARIVTPVNGDRVAARTIDIRVKIDDANIGNVRFDNTDKPPYAISDGVVTDYRGADGAFVTVPLTYSCNGYLTGTLDPDKAGVPDTVGTLRLTPQITFADGTRLMSPDGTDGAVAIKLGEAAVVPENVIDDFDTYDNDDALNSVYAPNNGKSAFFTLVASPQGADAGNAVNLHYDYNANPGYTGYARSFDPKRDWSAYTGIEMFYKPDGSDHKLVIQMNAGGVTFEAYPSLNGTDAQTISLPFDKPGVWNVASWDTANAGRTPDQKLLSKVGSFAIYVNDNDNELHDGAGRPRTGDIVFDSIRLVGTRDPYVPEPVEPSDAEPIMLDDFDVYADEAAMKDAWGNRDHTDVLSLQAEDGNQYLQYANPSGGWLDVATFIQNDPARSNWTGQGKLTFRLRHDGSNNAMAIQIGTADDKYFHIDHKLAAEDGTDWKTVEIDLVDNPSLTQTWPEGANKGKTMTADDLAAIKEVVIAGNTWNNDDPAVNFAVDDLKVVPSDATADPKPETKPETKPEEPAEPTEPEETPDYSADIAAGDPASCPIDFAAIDEPTEPTEPTTPDKPSTGDKPSTAEPSTDTDAAQRTDDDESTQQTANTGSSIAAVVIAATIAVVVAVVALVVARRRAE</sequence>
<evidence type="ECO:0000256" key="3">
    <source>
        <dbReference type="ARBA" id="ARBA00023295"/>
    </source>
</evidence>
<protein>
    <submittedName>
        <fullName evidence="9">Mannan endo-1,4-beta-mannosidase</fullName>
        <ecNumber evidence="9">3.2.1.78</ecNumber>
    </submittedName>
</protein>
<dbReference type="GO" id="GO:0016985">
    <property type="term" value="F:mannan endo-1,4-beta-mannosidase activity"/>
    <property type="evidence" value="ECO:0007669"/>
    <property type="project" value="UniProtKB-EC"/>
</dbReference>
<evidence type="ECO:0000256" key="5">
    <source>
        <dbReference type="SAM" id="MobiDB-lite"/>
    </source>
</evidence>
<dbReference type="eggNOG" id="COG4124">
    <property type="taxonomic scope" value="Bacteria"/>
</dbReference>
<dbReference type="InterPro" id="IPR005087">
    <property type="entry name" value="CBM11"/>
</dbReference>
<dbReference type="EC" id="3.2.1.78" evidence="9"/>
<feature type="domain" description="GH26" evidence="8">
    <location>
        <begin position="54"/>
        <end position="400"/>
    </location>
</feature>
<dbReference type="Pfam" id="PF03425">
    <property type="entry name" value="CBM_11"/>
    <property type="match status" value="2"/>
</dbReference>
<evidence type="ECO:0000313" key="10">
    <source>
        <dbReference type="Proteomes" id="UP000028995"/>
    </source>
</evidence>
<feature type="chain" id="PRO_5001818436" evidence="7">
    <location>
        <begin position="32"/>
        <end position="1041"/>
    </location>
</feature>
<dbReference type="GO" id="GO:0006080">
    <property type="term" value="P:substituted mannan metabolic process"/>
    <property type="evidence" value="ECO:0007669"/>
    <property type="project" value="InterPro"/>
</dbReference>
<dbReference type="Proteomes" id="UP000028995">
    <property type="component" value="Unassembled WGS sequence"/>
</dbReference>
<keyword evidence="2 4" id="KW-0378">Hydrolase</keyword>
<keyword evidence="6" id="KW-1133">Transmembrane helix</keyword>
<reference evidence="9 10" key="1">
    <citation type="submission" date="2014-03" db="EMBL/GenBank/DDBJ databases">
        <title>Genomics of Bifidobacteria.</title>
        <authorList>
            <person name="Ventura M."/>
            <person name="Milani C."/>
            <person name="Lugli G.A."/>
        </authorList>
    </citation>
    <scope>NUCLEOTIDE SEQUENCE [LARGE SCALE GENOMIC DNA]</scope>
    <source>
        <strain evidence="9 10">LMG 10510</strain>
    </source>
</reference>
<feature type="transmembrane region" description="Helical" evidence="6">
    <location>
        <begin position="1015"/>
        <end position="1036"/>
    </location>
</feature>
<organism evidence="9 10">
    <name type="scientific">Bifidobacterium choerinum</name>
    <dbReference type="NCBI Taxonomy" id="35760"/>
    <lineage>
        <taxon>Bacteria</taxon>
        <taxon>Bacillati</taxon>
        <taxon>Actinomycetota</taxon>
        <taxon>Actinomycetes</taxon>
        <taxon>Bifidobacteriales</taxon>
        <taxon>Bifidobacteriaceae</taxon>
        <taxon>Bifidobacterium</taxon>
    </lineage>
</organism>
<dbReference type="InterPro" id="IPR022790">
    <property type="entry name" value="GH26_dom"/>
</dbReference>
<dbReference type="InterPro" id="IPR008979">
    <property type="entry name" value="Galactose-bd-like_sf"/>
</dbReference>
<dbReference type="PANTHER" id="PTHR40079:SF4">
    <property type="entry name" value="GH26 DOMAIN-CONTAINING PROTEIN-RELATED"/>
    <property type="match status" value="1"/>
</dbReference>
<evidence type="ECO:0000256" key="7">
    <source>
        <dbReference type="SAM" id="SignalP"/>
    </source>
</evidence>
<feature type="region of interest" description="Disordered" evidence="5">
    <location>
        <begin position="912"/>
        <end position="1013"/>
    </location>
</feature>
<evidence type="ECO:0000259" key="8">
    <source>
        <dbReference type="PROSITE" id="PS51764"/>
    </source>
</evidence>
<feature type="active site" description="Proton donor" evidence="4">
    <location>
        <position position="210"/>
    </location>
</feature>
<evidence type="ECO:0000256" key="1">
    <source>
        <dbReference type="ARBA" id="ARBA00007754"/>
    </source>
</evidence>
<comment type="caution">
    <text evidence="9">The sequence shown here is derived from an EMBL/GenBank/DDBJ whole genome shotgun (WGS) entry which is preliminary data.</text>
</comment>
<dbReference type="InterPro" id="IPR000805">
    <property type="entry name" value="Glyco_hydro_26"/>
</dbReference>
<dbReference type="PROSITE" id="PS51257">
    <property type="entry name" value="PROKAR_LIPOPROTEIN"/>
    <property type="match status" value="1"/>
</dbReference>
<feature type="signal peptide" evidence="7">
    <location>
        <begin position="1"/>
        <end position="31"/>
    </location>
</feature>
<proteinExistence type="inferred from homology"/>
<feature type="compositionally biased region" description="Basic and acidic residues" evidence="5">
    <location>
        <begin position="917"/>
        <end position="931"/>
    </location>
</feature>
<dbReference type="RefSeq" id="WP_081707884.1">
    <property type="nucleotide sequence ID" value="NZ_JGYU01000002.1"/>
</dbReference>
<dbReference type="Gene3D" id="3.20.20.80">
    <property type="entry name" value="Glycosidases"/>
    <property type="match status" value="1"/>
</dbReference>
<evidence type="ECO:0000256" key="4">
    <source>
        <dbReference type="PROSITE-ProRule" id="PRU01100"/>
    </source>
</evidence>
<keyword evidence="3 4" id="KW-0326">Glycosidase</keyword>
<keyword evidence="6" id="KW-0812">Transmembrane</keyword>
<evidence type="ECO:0000313" key="9">
    <source>
        <dbReference type="EMBL" id="KFI57983.1"/>
    </source>
</evidence>
<dbReference type="GO" id="GO:0030245">
    <property type="term" value="P:cellulose catabolic process"/>
    <property type="evidence" value="ECO:0007669"/>
    <property type="project" value="InterPro"/>
</dbReference>
<keyword evidence="7" id="KW-0732">Signal</keyword>
<name>A0A087AGT3_9BIFI</name>
<dbReference type="GO" id="GO:0008810">
    <property type="term" value="F:cellulase activity"/>
    <property type="evidence" value="ECO:0007669"/>
    <property type="project" value="InterPro"/>
</dbReference>
<dbReference type="PANTHER" id="PTHR40079">
    <property type="entry name" value="MANNAN ENDO-1,4-BETA-MANNOSIDASE E-RELATED"/>
    <property type="match status" value="1"/>
</dbReference>
<dbReference type="STRING" id="35760.BCHO_0063"/>